<dbReference type="EMBL" id="JTDB02000003">
    <property type="protein sequence ID" value="NLP62469.1"/>
    <property type="molecule type" value="Genomic_DNA"/>
</dbReference>
<dbReference type="SUPFAM" id="SSF52833">
    <property type="entry name" value="Thioredoxin-like"/>
    <property type="match status" value="1"/>
</dbReference>
<name>A0A8T6ZFU6_9BURK</name>
<dbReference type="InterPro" id="IPR036249">
    <property type="entry name" value="Thioredoxin-like_sf"/>
</dbReference>
<protein>
    <submittedName>
        <fullName evidence="1">Glutaredoxin family protein</fullName>
    </submittedName>
</protein>
<proteinExistence type="predicted"/>
<comment type="caution">
    <text evidence="1">The sequence shown here is derived from an EMBL/GenBank/DDBJ whole genome shotgun (WGS) entry which is preliminary data.</text>
</comment>
<accession>A0A8T6ZFU6</accession>
<dbReference type="Proteomes" id="UP000030460">
    <property type="component" value="Unassembled WGS sequence"/>
</dbReference>
<dbReference type="Gene3D" id="3.40.30.10">
    <property type="entry name" value="Glutaredoxin"/>
    <property type="match status" value="1"/>
</dbReference>
<organism evidence="1 2">
    <name type="scientific">Paraburkholderia sacchari</name>
    <dbReference type="NCBI Taxonomy" id="159450"/>
    <lineage>
        <taxon>Bacteria</taxon>
        <taxon>Pseudomonadati</taxon>
        <taxon>Pseudomonadota</taxon>
        <taxon>Betaproteobacteria</taxon>
        <taxon>Burkholderiales</taxon>
        <taxon>Burkholderiaceae</taxon>
        <taxon>Paraburkholderia</taxon>
    </lineage>
</organism>
<dbReference type="RefSeq" id="WP_052147837.1">
    <property type="nucleotide sequence ID" value="NZ_CADFGF010000003.1"/>
</dbReference>
<reference evidence="1" key="2">
    <citation type="submission" date="2020-04" db="EMBL/GenBank/DDBJ databases">
        <authorList>
            <person name="Alexandrino P."/>
            <person name="Mendonca T."/>
            <person name="Guaman L."/>
            <person name="Cherix J."/>
            <person name="Lozano-Sakalauskas G."/>
            <person name="Fujita A."/>
            <person name="Filho E.R."/>
            <person name="Long P."/>
            <person name="Padilla G."/>
            <person name="Taciro M.K."/>
            <person name="Gomez J.G."/>
            <person name="Silva L.F."/>
            <person name="Torres M."/>
        </authorList>
    </citation>
    <scope>NUCLEOTIDE SEQUENCE</scope>
    <source>
        <strain evidence="1">LMG 19450</strain>
    </source>
</reference>
<sequence>MNAPALKPAVTGSRTGAHLVLYGRAWCHLCEDMRAALEPLAAAAGAHIEVIDVDSDPSLQARYDELVPVLVCDGVELCHYHLDEACVRAALGLRATARDGAS</sequence>
<dbReference type="OrthoDB" id="8779161at2"/>
<dbReference type="InterPro" id="IPR008554">
    <property type="entry name" value="Glutaredoxin-like"/>
</dbReference>
<keyword evidence="2" id="KW-1185">Reference proteome</keyword>
<evidence type="ECO:0000313" key="1">
    <source>
        <dbReference type="EMBL" id="NLP62469.1"/>
    </source>
</evidence>
<gene>
    <name evidence="1" type="ORF">NH14_015055</name>
</gene>
<evidence type="ECO:0000313" key="2">
    <source>
        <dbReference type="Proteomes" id="UP000030460"/>
    </source>
</evidence>
<dbReference type="AlphaFoldDB" id="A0A8T6ZFU6"/>
<reference evidence="1" key="1">
    <citation type="journal article" date="2015" name="Genome Announc.">
        <title>Draft Genome Sequence of the Polyhydroxyalkanoate-Producing Bacterium Burkholderia sacchari LMG 19450 Isolated from Brazilian Sugarcane Plantation Soil.</title>
        <authorList>
            <person name="Alexandrino P.M."/>
            <person name="Mendonca T.T."/>
            <person name="Guaman Bautista L.P."/>
            <person name="Cherix J."/>
            <person name="Lozano-Sakalauskas G.C."/>
            <person name="Fujita A."/>
            <person name="Ramos Filho E."/>
            <person name="Long P."/>
            <person name="Padilla G."/>
            <person name="Taciro M.K."/>
            <person name="Gomez J.G."/>
            <person name="Silva L.F."/>
        </authorList>
    </citation>
    <scope>NUCLEOTIDE SEQUENCE</scope>
    <source>
        <strain evidence="1">LMG 19450</strain>
    </source>
</reference>
<dbReference type="Pfam" id="PF05768">
    <property type="entry name" value="Glrx-like"/>
    <property type="match status" value="1"/>
</dbReference>